<sequence>MCHVFNTSRDPSTQESFWVVGIRRVKHDDAPKEAVVVFETTIPMDVAVFDFFDRNKIQGHKAVTRKDENHETMTEPKSVMSGVALGQSSRSLGWISVRPTMSGETDEAYQARKLVMITEAKQWSDAVAAATKKKAEDVEKVRLLAIEQQRQQDEAAAKAADEERLQRREKIFSGERALLTLAADWRAEAGNDNLEESGNKIALLLSHLTDLLTTCIAQQEDIHNLYSAVQTHNQGFDKRTSRLQQLEQTVAAPVASSSNTSDRLEALELDVGSLKDGVQLQQTATQQLEQRICTAANHSSSKPREIAPNFDGQEIFCNSTKTDPQVWTHTAATLLDLHTKISWDDLKAAWHKRSQVEPSEIKAMDKLMVFEQGTLPSVDWIAEYQRLTSVSDIQMGFKAIQHYFISRACSALGNALTHVEDTLTTPT</sequence>
<evidence type="ECO:0000313" key="1">
    <source>
        <dbReference type="EMBL" id="GBG69388.1"/>
    </source>
</evidence>
<keyword evidence="2" id="KW-1185">Reference proteome</keyword>
<reference evidence="1 2" key="1">
    <citation type="journal article" date="2018" name="Cell">
        <title>The Chara Genome: Secondary Complexity and Implications for Plant Terrestrialization.</title>
        <authorList>
            <person name="Nishiyama T."/>
            <person name="Sakayama H."/>
            <person name="Vries J.D."/>
            <person name="Buschmann H."/>
            <person name="Saint-Marcoux D."/>
            <person name="Ullrich K.K."/>
            <person name="Haas F.B."/>
            <person name="Vanderstraeten L."/>
            <person name="Becker D."/>
            <person name="Lang D."/>
            <person name="Vosolsobe S."/>
            <person name="Rombauts S."/>
            <person name="Wilhelmsson P.K.I."/>
            <person name="Janitza P."/>
            <person name="Kern R."/>
            <person name="Heyl A."/>
            <person name="Rumpler F."/>
            <person name="Villalobos L.I.A.C."/>
            <person name="Clay J.M."/>
            <person name="Skokan R."/>
            <person name="Toyoda A."/>
            <person name="Suzuki Y."/>
            <person name="Kagoshima H."/>
            <person name="Schijlen E."/>
            <person name="Tajeshwar N."/>
            <person name="Catarino B."/>
            <person name="Hetherington A.J."/>
            <person name="Saltykova A."/>
            <person name="Bonnot C."/>
            <person name="Breuninger H."/>
            <person name="Symeonidi A."/>
            <person name="Radhakrishnan G.V."/>
            <person name="Van Nieuwerburgh F."/>
            <person name="Deforce D."/>
            <person name="Chang C."/>
            <person name="Karol K.G."/>
            <person name="Hedrich R."/>
            <person name="Ulvskov P."/>
            <person name="Glockner G."/>
            <person name="Delwiche C.F."/>
            <person name="Petrasek J."/>
            <person name="Van de Peer Y."/>
            <person name="Friml J."/>
            <person name="Beilby M."/>
            <person name="Dolan L."/>
            <person name="Kohara Y."/>
            <person name="Sugano S."/>
            <person name="Fujiyama A."/>
            <person name="Delaux P.-M."/>
            <person name="Quint M."/>
            <person name="TheiBen G."/>
            <person name="Hagemann M."/>
            <person name="Harholt J."/>
            <person name="Dunand C."/>
            <person name="Zachgo S."/>
            <person name="Langdale J."/>
            <person name="Maumus F."/>
            <person name="Straeten D.V.D."/>
            <person name="Gould S.B."/>
            <person name="Rensing S.A."/>
        </authorList>
    </citation>
    <scope>NUCLEOTIDE SEQUENCE [LARGE SCALE GENOMIC DNA]</scope>
    <source>
        <strain evidence="1 2">S276</strain>
    </source>
</reference>
<dbReference type="EMBL" id="BFEA01000114">
    <property type="protein sequence ID" value="GBG69388.1"/>
    <property type="molecule type" value="Genomic_DNA"/>
</dbReference>
<organism evidence="1 2">
    <name type="scientific">Chara braunii</name>
    <name type="common">Braun's stonewort</name>
    <dbReference type="NCBI Taxonomy" id="69332"/>
    <lineage>
        <taxon>Eukaryota</taxon>
        <taxon>Viridiplantae</taxon>
        <taxon>Streptophyta</taxon>
        <taxon>Charophyceae</taxon>
        <taxon>Charales</taxon>
        <taxon>Characeae</taxon>
        <taxon>Chara</taxon>
    </lineage>
</organism>
<protein>
    <submittedName>
        <fullName evidence="1">Uncharacterized protein</fullName>
    </submittedName>
</protein>
<name>A0A388KHA1_CHABU</name>
<evidence type="ECO:0000313" key="2">
    <source>
        <dbReference type="Proteomes" id="UP000265515"/>
    </source>
</evidence>
<accession>A0A388KHA1</accession>
<comment type="caution">
    <text evidence="1">The sequence shown here is derived from an EMBL/GenBank/DDBJ whole genome shotgun (WGS) entry which is preliminary data.</text>
</comment>
<gene>
    <name evidence="1" type="ORF">CBR_g4081</name>
</gene>
<dbReference type="AlphaFoldDB" id="A0A388KHA1"/>
<dbReference type="Proteomes" id="UP000265515">
    <property type="component" value="Unassembled WGS sequence"/>
</dbReference>
<proteinExistence type="predicted"/>
<dbReference type="Gramene" id="GBG69388">
    <property type="protein sequence ID" value="GBG69388"/>
    <property type="gene ID" value="CBR_g4081"/>
</dbReference>